<reference evidence="27" key="1">
    <citation type="submission" date="2024-04" db="EMBL/GenBank/DDBJ databases">
        <title>Salinicola lusitanus LLJ914,a marine bacterium isolated from the Okinawa Trough.</title>
        <authorList>
            <person name="Li J."/>
        </authorList>
    </citation>
    <scope>NUCLEOTIDE SEQUENCE [LARGE SCALE GENOMIC DNA]</scope>
</reference>
<evidence type="ECO:0000256" key="11">
    <source>
        <dbReference type="ARBA" id="ARBA00022847"/>
    </source>
</evidence>
<evidence type="ECO:0000256" key="13">
    <source>
        <dbReference type="ARBA" id="ARBA00023065"/>
    </source>
</evidence>
<keyword evidence="7" id="KW-0109">Calcium transport</keyword>
<evidence type="ECO:0000256" key="24">
    <source>
        <dbReference type="SAM" id="SignalP"/>
    </source>
</evidence>
<evidence type="ECO:0000256" key="14">
    <source>
        <dbReference type="ARBA" id="ARBA00023136"/>
    </source>
</evidence>
<keyword evidence="4" id="KW-0050">Antiport</keyword>
<feature type="chain" id="PRO_5043990496" description="Sodium/potassium/calcium exchanger 1" evidence="24">
    <location>
        <begin position="20"/>
        <end position="303"/>
    </location>
</feature>
<dbReference type="GO" id="GO:0005262">
    <property type="term" value="F:calcium channel activity"/>
    <property type="evidence" value="ECO:0007669"/>
    <property type="project" value="TreeGrafter"/>
</dbReference>
<evidence type="ECO:0000256" key="19">
    <source>
        <dbReference type="ARBA" id="ARBA00042297"/>
    </source>
</evidence>
<dbReference type="AlphaFoldDB" id="A0AAW0N837"/>
<dbReference type="GO" id="GO:0060292">
    <property type="term" value="P:long-term synaptic depression"/>
    <property type="evidence" value="ECO:0007669"/>
    <property type="project" value="TreeGrafter"/>
</dbReference>
<dbReference type="GO" id="GO:0008273">
    <property type="term" value="F:calcium, potassium:sodium antiporter activity"/>
    <property type="evidence" value="ECO:0007669"/>
    <property type="project" value="TreeGrafter"/>
</dbReference>
<dbReference type="PROSITE" id="PS00198">
    <property type="entry name" value="4FE4S_FER_1"/>
    <property type="match status" value="1"/>
</dbReference>
<dbReference type="GO" id="GO:0005886">
    <property type="term" value="C:plasma membrane"/>
    <property type="evidence" value="ECO:0007669"/>
    <property type="project" value="UniProtKB-SubCell"/>
</dbReference>
<feature type="signal peptide" evidence="24">
    <location>
        <begin position="1"/>
        <end position="19"/>
    </location>
</feature>
<evidence type="ECO:0000313" key="26">
    <source>
        <dbReference type="EMBL" id="KAK7891237.1"/>
    </source>
</evidence>
<protein>
    <recommendedName>
        <fullName evidence="17">Sodium/potassium/calcium exchanger 1</fullName>
    </recommendedName>
    <alternativeName>
        <fullName evidence="18">Na(+)/K(+)/Ca(2+)-exchange protein 1</fullName>
    </alternativeName>
    <alternativeName>
        <fullName evidence="19">Retinal rod Na-Ca+K exchanger</fullName>
    </alternativeName>
    <alternativeName>
        <fullName evidence="20">Solute carrier family 24 member 1</fullName>
    </alternativeName>
</protein>
<keyword evidence="11" id="KW-0769">Symport</keyword>
<keyword evidence="10" id="KW-0106">Calcium</keyword>
<keyword evidence="13" id="KW-0406">Ion transport</keyword>
<evidence type="ECO:0000256" key="17">
    <source>
        <dbReference type="ARBA" id="ARBA00040585"/>
    </source>
</evidence>
<evidence type="ECO:0000256" key="10">
    <source>
        <dbReference type="ARBA" id="ARBA00022837"/>
    </source>
</evidence>
<dbReference type="Gene3D" id="1.20.1420.30">
    <property type="entry name" value="NCX, central ion-binding region"/>
    <property type="match status" value="1"/>
</dbReference>
<keyword evidence="27" id="KW-1185">Reference proteome</keyword>
<dbReference type="InterPro" id="IPR044880">
    <property type="entry name" value="NCX_ion-bd_dom_sf"/>
</dbReference>
<comment type="function">
    <text evidence="21">Calcium, potassium:sodium antiporter that transports 1 Ca(2+) and 1 K(+) in exchange for 4 Na(+). Critical component of the visual transduction cascade, controlling the calcium concentration of outer segments during light and darkness. Light causes a rapid lowering of cytosolic free calcium in the outer segment of both retinal rod and cone photoreceptors and the light-induced lowering of calcium is caused by extrusion via this protein which plays a key role in the process of light adaptation.</text>
</comment>
<dbReference type="EMBL" id="JBBPFD010000017">
    <property type="protein sequence ID" value="KAK7891237.1"/>
    <property type="molecule type" value="Genomic_DNA"/>
</dbReference>
<keyword evidence="15" id="KW-0844">Vision</keyword>
<comment type="caution">
    <text evidence="26">The sequence shown here is derived from an EMBL/GenBank/DDBJ whole genome shotgun (WGS) entry which is preliminary data.</text>
</comment>
<dbReference type="GO" id="GO:0006874">
    <property type="term" value="P:intracellular calcium ion homeostasis"/>
    <property type="evidence" value="ECO:0007669"/>
    <property type="project" value="TreeGrafter"/>
</dbReference>
<evidence type="ECO:0000256" key="5">
    <source>
        <dbReference type="ARBA" id="ARBA00022475"/>
    </source>
</evidence>
<evidence type="ECO:0000256" key="3">
    <source>
        <dbReference type="ARBA" id="ARBA00022448"/>
    </source>
</evidence>
<keyword evidence="3" id="KW-0813">Transport</keyword>
<feature type="compositionally biased region" description="Low complexity" evidence="22">
    <location>
        <begin position="72"/>
        <end position="82"/>
    </location>
</feature>
<gene>
    <name evidence="26" type="ORF">WMY93_023200</name>
</gene>
<keyword evidence="24" id="KW-0732">Signal</keyword>
<feature type="transmembrane region" description="Helical" evidence="23">
    <location>
        <begin position="147"/>
        <end position="165"/>
    </location>
</feature>
<evidence type="ECO:0000256" key="22">
    <source>
        <dbReference type="SAM" id="MobiDB-lite"/>
    </source>
</evidence>
<evidence type="ECO:0000256" key="18">
    <source>
        <dbReference type="ARBA" id="ARBA00042035"/>
    </source>
</evidence>
<comment type="similarity">
    <text evidence="2">Belongs to the Ca(2+):cation antiporter (CaCA) (TC 2.A.19) family. SLC24A subfamily.</text>
</comment>
<comment type="subcellular location">
    <subcellularLocation>
        <location evidence="1">Cell membrane</location>
        <topology evidence="1">Multi-pass membrane protein</topology>
    </subcellularLocation>
</comment>
<evidence type="ECO:0000256" key="23">
    <source>
        <dbReference type="SAM" id="Phobius"/>
    </source>
</evidence>
<accession>A0AAW0N837</accession>
<dbReference type="GO" id="GO:0015293">
    <property type="term" value="F:symporter activity"/>
    <property type="evidence" value="ECO:0007669"/>
    <property type="project" value="UniProtKB-KW"/>
</dbReference>
<evidence type="ECO:0000256" key="16">
    <source>
        <dbReference type="ARBA" id="ARBA00033627"/>
    </source>
</evidence>
<keyword evidence="5" id="KW-1003">Cell membrane</keyword>
<feature type="compositionally biased region" description="Basic and acidic residues" evidence="22">
    <location>
        <begin position="215"/>
        <end position="241"/>
    </location>
</feature>
<dbReference type="GO" id="GO:0060291">
    <property type="term" value="P:long-term synaptic potentiation"/>
    <property type="evidence" value="ECO:0007669"/>
    <property type="project" value="TreeGrafter"/>
</dbReference>
<evidence type="ECO:0000256" key="7">
    <source>
        <dbReference type="ARBA" id="ARBA00022568"/>
    </source>
</evidence>
<feature type="transmembrane region" description="Helical" evidence="23">
    <location>
        <begin position="117"/>
        <end position="135"/>
    </location>
</feature>
<feature type="region of interest" description="Disordered" evidence="22">
    <location>
        <begin position="26"/>
        <end position="87"/>
    </location>
</feature>
<feature type="transmembrane region" description="Helical" evidence="23">
    <location>
        <begin position="171"/>
        <end position="188"/>
    </location>
</feature>
<evidence type="ECO:0000256" key="2">
    <source>
        <dbReference type="ARBA" id="ARBA00005364"/>
    </source>
</evidence>
<evidence type="ECO:0000256" key="6">
    <source>
        <dbReference type="ARBA" id="ARBA00022553"/>
    </source>
</evidence>
<keyword evidence="14 23" id="KW-0472">Membrane</keyword>
<keyword evidence="12 23" id="KW-1133">Transmembrane helix</keyword>
<evidence type="ECO:0000256" key="20">
    <source>
        <dbReference type="ARBA" id="ARBA00042684"/>
    </source>
</evidence>
<evidence type="ECO:0000256" key="1">
    <source>
        <dbReference type="ARBA" id="ARBA00004651"/>
    </source>
</evidence>
<evidence type="ECO:0000256" key="9">
    <source>
        <dbReference type="ARBA" id="ARBA00022692"/>
    </source>
</evidence>
<comment type="catalytic activity">
    <reaction evidence="16">
        <text>Ca(2+)(out) + K(+)(out) + 4 Na(+)(in) = Ca(2+)(in) + K(+)(in) + 4 Na(+)(out)</text>
        <dbReference type="Rhea" id="RHEA:69967"/>
        <dbReference type="ChEBI" id="CHEBI:29101"/>
        <dbReference type="ChEBI" id="CHEBI:29103"/>
        <dbReference type="ChEBI" id="CHEBI:29108"/>
    </reaction>
</comment>
<dbReference type="InterPro" id="IPR017900">
    <property type="entry name" value="4Fe4S_Fe_S_CS"/>
</dbReference>
<dbReference type="Proteomes" id="UP001460270">
    <property type="component" value="Unassembled WGS sequence"/>
</dbReference>
<evidence type="ECO:0000256" key="12">
    <source>
        <dbReference type="ARBA" id="ARBA00022989"/>
    </source>
</evidence>
<proteinExistence type="inferred from homology"/>
<dbReference type="InterPro" id="IPR004837">
    <property type="entry name" value="NaCa_Exmemb"/>
</dbReference>
<dbReference type="GO" id="GO:0007601">
    <property type="term" value="P:visual perception"/>
    <property type="evidence" value="ECO:0007669"/>
    <property type="project" value="UniProtKB-KW"/>
</dbReference>
<evidence type="ECO:0000256" key="15">
    <source>
        <dbReference type="ARBA" id="ARBA00023305"/>
    </source>
</evidence>
<dbReference type="InterPro" id="IPR004481">
    <property type="entry name" value="K/Na/Ca-exchanger"/>
</dbReference>
<evidence type="ECO:0000256" key="8">
    <source>
        <dbReference type="ARBA" id="ARBA00022606"/>
    </source>
</evidence>
<dbReference type="Pfam" id="PF01699">
    <property type="entry name" value="Na_Ca_ex"/>
    <property type="match status" value="1"/>
</dbReference>
<evidence type="ECO:0000256" key="4">
    <source>
        <dbReference type="ARBA" id="ARBA00022449"/>
    </source>
</evidence>
<evidence type="ECO:0000259" key="25">
    <source>
        <dbReference type="Pfam" id="PF01699"/>
    </source>
</evidence>
<organism evidence="26 27">
    <name type="scientific">Mugilogobius chulae</name>
    <name type="common">yellowstripe goby</name>
    <dbReference type="NCBI Taxonomy" id="88201"/>
    <lineage>
        <taxon>Eukaryota</taxon>
        <taxon>Metazoa</taxon>
        <taxon>Chordata</taxon>
        <taxon>Craniata</taxon>
        <taxon>Vertebrata</taxon>
        <taxon>Euteleostomi</taxon>
        <taxon>Actinopterygii</taxon>
        <taxon>Neopterygii</taxon>
        <taxon>Teleostei</taxon>
        <taxon>Neoteleostei</taxon>
        <taxon>Acanthomorphata</taxon>
        <taxon>Gobiaria</taxon>
        <taxon>Gobiiformes</taxon>
        <taxon>Gobioidei</taxon>
        <taxon>Gobiidae</taxon>
        <taxon>Gobionellinae</taxon>
        <taxon>Mugilogobius</taxon>
    </lineage>
</organism>
<feature type="compositionally biased region" description="Polar residues" evidence="22">
    <location>
        <begin position="49"/>
        <end position="59"/>
    </location>
</feature>
<dbReference type="PANTHER" id="PTHR10846:SF36">
    <property type="entry name" value="SODIUM_POTASSIUM_CALCIUM EXCHANGER 1"/>
    <property type="match status" value="1"/>
</dbReference>
<dbReference type="PANTHER" id="PTHR10846">
    <property type="entry name" value="SODIUM/POTASSIUM/CALCIUM EXCHANGER"/>
    <property type="match status" value="1"/>
</dbReference>
<keyword evidence="9 23" id="KW-0812">Transmembrane</keyword>
<evidence type="ECO:0000313" key="27">
    <source>
        <dbReference type="Proteomes" id="UP001460270"/>
    </source>
</evidence>
<feature type="domain" description="Sodium/calcium exchanger membrane region" evidence="25">
    <location>
        <begin position="113"/>
        <end position="189"/>
    </location>
</feature>
<feature type="region of interest" description="Disordered" evidence="22">
    <location>
        <begin position="215"/>
        <end position="257"/>
    </location>
</feature>
<evidence type="ECO:0000256" key="21">
    <source>
        <dbReference type="ARBA" id="ARBA00045976"/>
    </source>
</evidence>
<name>A0AAW0N837_9GOBI</name>
<keyword evidence="6" id="KW-0597">Phosphoprotein</keyword>
<keyword evidence="8" id="KW-0716">Sensory transduction</keyword>
<sequence length="303" mass="34082">MKWKPVCFLLYAMFLCVSGAGPNEVITENPNKSPDEDDTSIQELHPPSAETTAQTTRETNFLRDLDVDTQVEESTTTPTTEAPKPKEKFPQDVFSLEERRKGWVGCSSWTKPGIDTIMTSAVFNILLVIGMCALFSREMLHLSWWPFFRDVSFYLLNLIMLIIFFLDSVILWYESLILLGGYSLYLVFMKYNVQIEWLARGLLHRHRGTVIAMNEHGKETGGDGSDEASRNHNGSHKDVRHSNSQQEEAAESRVEVGEESQPLSLKWPGTRCGGWCTCCGCLLCSLCGSLCPTSANRNPESLL</sequence>